<protein>
    <submittedName>
        <fullName evidence="1">Uncharacterized protein</fullName>
    </submittedName>
</protein>
<keyword evidence="2" id="KW-1185">Reference proteome</keyword>
<dbReference type="Proteomes" id="UP000315636">
    <property type="component" value="Unassembled WGS sequence"/>
</dbReference>
<name>A0A521BRV3_9BACL</name>
<reference evidence="1 2" key="1">
    <citation type="submission" date="2017-05" db="EMBL/GenBank/DDBJ databases">
        <authorList>
            <person name="Varghese N."/>
            <person name="Submissions S."/>
        </authorList>
    </citation>
    <scope>NUCLEOTIDE SEQUENCE [LARGE SCALE GENOMIC DNA]</scope>
    <source>
        <strain evidence="1 2">DSM 45474</strain>
    </source>
</reference>
<evidence type="ECO:0000313" key="1">
    <source>
        <dbReference type="EMBL" id="SMO49785.1"/>
    </source>
</evidence>
<organism evidence="1 2">
    <name type="scientific">Melghirimyces algeriensis</name>
    <dbReference type="NCBI Taxonomy" id="910412"/>
    <lineage>
        <taxon>Bacteria</taxon>
        <taxon>Bacillati</taxon>
        <taxon>Bacillota</taxon>
        <taxon>Bacilli</taxon>
        <taxon>Bacillales</taxon>
        <taxon>Thermoactinomycetaceae</taxon>
        <taxon>Melghirimyces</taxon>
    </lineage>
</organism>
<dbReference type="EMBL" id="FXTI01000002">
    <property type="protein sequence ID" value="SMO49785.1"/>
    <property type="molecule type" value="Genomic_DNA"/>
</dbReference>
<dbReference type="AlphaFoldDB" id="A0A521BRV3"/>
<evidence type="ECO:0000313" key="2">
    <source>
        <dbReference type="Proteomes" id="UP000315636"/>
    </source>
</evidence>
<sequence>MFFAVVIVLFPSEPEVAYVSPKWSGRLEHEDVKPRMYLQKLRNKLAHRSRIWVRQRILFFHAIKYQLKKIWVTPRRFQGDTF</sequence>
<proteinExistence type="predicted"/>
<gene>
    <name evidence="1" type="ORF">SAMN06264849_102348</name>
</gene>
<accession>A0A521BRV3</accession>